<evidence type="ECO:0000256" key="1">
    <source>
        <dbReference type="SAM" id="Phobius"/>
    </source>
</evidence>
<organism evidence="2 3">
    <name type="scientific">Halovivax asiaticus JCM 14624</name>
    <dbReference type="NCBI Taxonomy" id="1227490"/>
    <lineage>
        <taxon>Archaea</taxon>
        <taxon>Methanobacteriati</taxon>
        <taxon>Methanobacteriota</taxon>
        <taxon>Stenosarchaea group</taxon>
        <taxon>Halobacteria</taxon>
        <taxon>Halobacteriales</taxon>
        <taxon>Natrialbaceae</taxon>
        <taxon>Halovivax</taxon>
    </lineage>
</organism>
<sequence>MYRTTTAEKVNVVGFVVLLIGIYSGYSKLSMAGFAVSGASTVYLLTRSLQAATEHAEGSDR</sequence>
<keyword evidence="1" id="KW-0812">Transmembrane</keyword>
<dbReference type="EMBL" id="AOIQ01000021">
    <property type="protein sequence ID" value="ELZ08488.1"/>
    <property type="molecule type" value="Genomic_DNA"/>
</dbReference>
<keyword evidence="1" id="KW-0472">Membrane</keyword>
<dbReference type="STRING" id="1227490.C479_14153"/>
<evidence type="ECO:0000313" key="2">
    <source>
        <dbReference type="EMBL" id="ELZ08488.1"/>
    </source>
</evidence>
<comment type="caution">
    <text evidence="2">The sequence shown here is derived from an EMBL/GenBank/DDBJ whole genome shotgun (WGS) entry which is preliminary data.</text>
</comment>
<reference evidence="2 3" key="1">
    <citation type="journal article" date="2014" name="PLoS Genet.">
        <title>Phylogenetically driven sequencing of extremely halophilic archaea reveals strategies for static and dynamic osmo-response.</title>
        <authorList>
            <person name="Becker E.A."/>
            <person name="Seitzer P.M."/>
            <person name="Tritt A."/>
            <person name="Larsen D."/>
            <person name="Krusor M."/>
            <person name="Yao A.I."/>
            <person name="Wu D."/>
            <person name="Madern D."/>
            <person name="Eisen J.A."/>
            <person name="Darling A.E."/>
            <person name="Facciotti M.T."/>
        </authorList>
    </citation>
    <scope>NUCLEOTIDE SEQUENCE [LARGE SCALE GENOMIC DNA]</scope>
    <source>
        <strain evidence="2 3">JCM 14624</strain>
    </source>
</reference>
<feature type="transmembrane region" description="Helical" evidence="1">
    <location>
        <begin position="12"/>
        <end position="36"/>
    </location>
</feature>
<keyword evidence="1" id="KW-1133">Transmembrane helix</keyword>
<evidence type="ECO:0000313" key="3">
    <source>
        <dbReference type="Proteomes" id="UP000011560"/>
    </source>
</evidence>
<protein>
    <submittedName>
        <fullName evidence="2">Uncharacterized protein</fullName>
    </submittedName>
</protein>
<name>M0BDX2_9EURY</name>
<gene>
    <name evidence="2" type="ORF">C479_14153</name>
</gene>
<accession>M0BDX2</accession>
<dbReference type="AlphaFoldDB" id="M0BDX2"/>
<proteinExistence type="predicted"/>
<keyword evidence="3" id="KW-1185">Reference proteome</keyword>
<dbReference type="Proteomes" id="UP000011560">
    <property type="component" value="Unassembled WGS sequence"/>
</dbReference>